<evidence type="ECO:0000313" key="3">
    <source>
        <dbReference type="Proteomes" id="UP000358366"/>
    </source>
</evidence>
<feature type="domain" description="Helix-turn-helix conjugative transposon-like" evidence="1">
    <location>
        <begin position="5"/>
        <end position="58"/>
    </location>
</feature>
<name>A0A564TV28_9FIRM</name>
<accession>A0A564TV28</accession>
<dbReference type="Pfam" id="PF12645">
    <property type="entry name" value="HTH_16"/>
    <property type="match status" value="1"/>
</dbReference>
<dbReference type="EMBL" id="CABHNI010000032">
    <property type="protein sequence ID" value="VUX11062.1"/>
    <property type="molecule type" value="Genomic_DNA"/>
</dbReference>
<sequence length="67" mass="8086">MEFKELLKHAKAYDKRAMMDIIEMYRPLLISKSVVNGKFDEDLYQEFVYTMLMCILKFPYPQSKPEE</sequence>
<dbReference type="Proteomes" id="UP000358366">
    <property type="component" value="Unassembled WGS sequence"/>
</dbReference>
<dbReference type="RefSeq" id="WP_144124659.1">
    <property type="nucleotide sequence ID" value="NZ_CABHNI010000032.1"/>
</dbReference>
<proteinExistence type="predicted"/>
<organism evidence="2 3">
    <name type="scientific">Dorea formicigenerans</name>
    <dbReference type="NCBI Taxonomy" id="39486"/>
    <lineage>
        <taxon>Bacteria</taxon>
        <taxon>Bacillati</taxon>
        <taxon>Bacillota</taxon>
        <taxon>Clostridia</taxon>
        <taxon>Lachnospirales</taxon>
        <taxon>Lachnospiraceae</taxon>
        <taxon>Dorea</taxon>
    </lineage>
</organism>
<gene>
    <name evidence="2" type="ORF">DFSSTS7063_01851</name>
</gene>
<dbReference type="AlphaFoldDB" id="A0A564TV28"/>
<dbReference type="InterPro" id="IPR024760">
    <property type="entry name" value="HTH_dom_conjug_TS-like"/>
</dbReference>
<evidence type="ECO:0000259" key="1">
    <source>
        <dbReference type="Pfam" id="PF12645"/>
    </source>
</evidence>
<reference evidence="2 3" key="1">
    <citation type="submission" date="2019-07" db="EMBL/GenBank/DDBJ databases">
        <authorList>
            <person name="Hibberd C M."/>
            <person name="Gehrig L. J."/>
            <person name="Chang H.-W."/>
            <person name="Venkatesh S."/>
        </authorList>
    </citation>
    <scope>NUCLEOTIDE SEQUENCE [LARGE SCALE GENOMIC DNA]</scope>
    <source>
        <strain evidence="2">Dorea_formicigenerans_SSTS_Bg7063</strain>
    </source>
</reference>
<protein>
    <submittedName>
        <fullName evidence="2">Helix-turn-helix domain protein</fullName>
    </submittedName>
</protein>
<evidence type="ECO:0000313" key="2">
    <source>
        <dbReference type="EMBL" id="VUX11062.1"/>
    </source>
</evidence>